<evidence type="ECO:0000259" key="3">
    <source>
        <dbReference type="Pfam" id="PF00326"/>
    </source>
</evidence>
<protein>
    <submittedName>
        <fullName evidence="4">Putative acylaminoacyl-peptidase</fullName>
    </submittedName>
</protein>
<keyword evidence="1" id="KW-0378">Hydrolase</keyword>
<feature type="compositionally biased region" description="Basic and acidic residues" evidence="2">
    <location>
        <begin position="217"/>
        <end position="238"/>
    </location>
</feature>
<dbReference type="GO" id="GO:0004252">
    <property type="term" value="F:serine-type endopeptidase activity"/>
    <property type="evidence" value="ECO:0007669"/>
    <property type="project" value="TreeGrafter"/>
</dbReference>
<dbReference type="KEGG" id="eao:BD94_2052"/>
<accession>A0A077EE90</accession>
<feature type="region of interest" description="Disordered" evidence="2">
    <location>
        <begin position="213"/>
        <end position="238"/>
    </location>
</feature>
<feature type="region of interest" description="Disordered" evidence="2">
    <location>
        <begin position="158"/>
        <end position="178"/>
    </location>
</feature>
<name>A0A077EE90_9FLAO</name>
<dbReference type="RefSeq" id="WP_024564337.1">
    <property type="nucleotide sequence ID" value="NZ_CP007547.1"/>
</dbReference>
<dbReference type="Proteomes" id="UP000028933">
    <property type="component" value="Chromosome"/>
</dbReference>
<dbReference type="InterPro" id="IPR001375">
    <property type="entry name" value="Peptidase_S9_cat"/>
</dbReference>
<dbReference type="Pfam" id="PF00326">
    <property type="entry name" value="Peptidase_S9"/>
    <property type="match status" value="1"/>
</dbReference>
<dbReference type="Gene3D" id="3.40.50.1820">
    <property type="entry name" value="alpha/beta hydrolase"/>
    <property type="match status" value="1"/>
</dbReference>
<proteinExistence type="predicted"/>
<dbReference type="EMBL" id="CP007547">
    <property type="protein sequence ID" value="AIL45827.1"/>
    <property type="molecule type" value="Genomic_DNA"/>
</dbReference>
<dbReference type="GO" id="GO:0006508">
    <property type="term" value="P:proteolysis"/>
    <property type="evidence" value="ECO:0007669"/>
    <property type="project" value="InterPro"/>
</dbReference>
<dbReference type="SUPFAM" id="SSF53474">
    <property type="entry name" value="alpha/beta-Hydrolases"/>
    <property type="match status" value="1"/>
</dbReference>
<feature type="compositionally biased region" description="Basic and acidic residues" evidence="2">
    <location>
        <begin position="158"/>
        <end position="177"/>
    </location>
</feature>
<dbReference type="eggNOG" id="COG1506">
    <property type="taxonomic scope" value="Bacteria"/>
</dbReference>
<evidence type="ECO:0000256" key="1">
    <source>
        <dbReference type="ARBA" id="ARBA00022801"/>
    </source>
</evidence>
<dbReference type="InterPro" id="IPR029058">
    <property type="entry name" value="AB_hydrolase_fold"/>
</dbReference>
<dbReference type="STRING" id="1338011.BD94_2052"/>
<feature type="domain" description="Peptidase S9 prolyl oligopeptidase catalytic" evidence="3">
    <location>
        <begin position="756"/>
        <end position="927"/>
    </location>
</feature>
<gene>
    <name evidence="4" type="ORF">BD94_2052</name>
</gene>
<dbReference type="SUPFAM" id="SSF82171">
    <property type="entry name" value="DPP6 N-terminal domain-like"/>
    <property type="match status" value="1"/>
</dbReference>
<sequence>MKLKFILSSVLVVGSVYTFAQKKPLDHSVYDGWQSIGSRKISNDGKWVGYSVDPQEGNSKLYLSSPKSKSSLEFPRGSKLSFTSDSKFALFSIKPFFKDIKAVKDKKLKKDKLAKDTLGIVNLFTQKVEKIPNVQSFKSPEKGGAWMAYLMENMKDKTATPDAKDDDSDDKKDDDANTKPSDLILVNLLTGKKTTYENVVRYQFSENGKQLIFVTQKPEDKDKDKKDNKKPEKKDKSAPVKYALQTVNWVDVEKGTVNKLTEGEGNFSQLTFDELGNRLAFIGTLSAKNDLVKDYQLYYFAQNAKNTIVNNQHANLPKGWVVSENRAPIFSKNGKQLYFGIAPKPIAKDTTLIANDHAVVDVWNYKDDYIQTTQLKNMSRDLKKSFGAVFQTDKPDVFRRLGDNDTDTIRLINEGDAPYVLGYSNKGSRIQSQWEGSDRRTYYLINNLTGNTTEVVKELNGNAVASPLGRYVVYFDRDKGNWYSYNVATKVTTQLNKDLSVSFTDEEFDMPDKPYAYGIASWTDNDESVIIKDRYDLWEFFLNGKKAPRNITNSYGRTHKITFDTYNLDKDIKSLSRKKPMYISAFNNVTKADGIYETSIVSGKDPKEVYMGDIWGFKTLMKAKNAEEYIFTKESYVKSPNLFVTSDFKEQTQLSDTNPQQAQYNWGTDELVNWTTPKGYQSTGVLFKPENFDPNKKYPMIVYFYEKLSENLNRYVAPAPTPSRLNISYFVSNGYLVFTPDISYNEDGHPGRFAVEYINSGVEYLKKNPWVDGKHIGIQGQSWGGYQVTHLITQTDMYAAAWAGAPVANMTSAYGGIRWGSGMNRQFQYEKSQSRIGKSLWEARDLYIENSPLFHFDKVNTPVVVMANDKDGAVPWYQGIEMFTALRRLGKPVWMLNYNGDDHNLIKRQNRKDIQIREQQFFDYYLKGAKAPAWMTKGIPATMKGKDWGFDLTDDKP</sequence>
<organism evidence="4 5">
    <name type="scientific">Elizabethkingia anophelis NUHP1</name>
    <dbReference type="NCBI Taxonomy" id="1338011"/>
    <lineage>
        <taxon>Bacteria</taxon>
        <taxon>Pseudomonadati</taxon>
        <taxon>Bacteroidota</taxon>
        <taxon>Flavobacteriia</taxon>
        <taxon>Flavobacteriales</taxon>
        <taxon>Weeksellaceae</taxon>
        <taxon>Elizabethkingia</taxon>
    </lineage>
</organism>
<reference evidence="4" key="1">
    <citation type="journal article" date="2013" name="Lancet">
        <title>First case of E anophelis outbreak in an intensive-care unit.</title>
        <authorList>
            <person name="Teo J."/>
            <person name="Tan S.Y."/>
            <person name="Tay M."/>
            <person name="Ding Y."/>
            <person name="Kjelleberg S."/>
            <person name="Givskov M."/>
            <person name="Lin R.T."/>
            <person name="Yang L."/>
        </authorList>
    </citation>
    <scope>NUCLEOTIDE SEQUENCE [LARGE SCALE GENOMIC DNA]</scope>
    <source>
        <strain evidence="4">NUHP1</strain>
    </source>
</reference>
<evidence type="ECO:0000313" key="5">
    <source>
        <dbReference type="Proteomes" id="UP000028933"/>
    </source>
</evidence>
<dbReference type="HOGENOM" id="CLU_014586_0_0_10"/>
<dbReference type="PANTHER" id="PTHR42776:SF4">
    <property type="entry name" value="ACYLAMINO-ACID-RELEASING ENZYME"/>
    <property type="match status" value="1"/>
</dbReference>
<reference evidence="4" key="2">
    <citation type="journal article" date="2015" name="Genome Biol. Evol.">
        <title>Complete Genome Sequence and Transcriptomic Analysis of the Novel Pathogen Elizabethkingia anophelis in Response to Oxidative Stress.</title>
        <authorList>
            <person name="Li Y."/>
            <person name="Liu Y."/>
            <person name="Chew S.C."/>
            <person name="Tay M."/>
            <person name="Salido M.M."/>
            <person name="Teo J."/>
            <person name="Lauro F.M."/>
            <person name="Givskov M."/>
            <person name="Yang L."/>
        </authorList>
    </citation>
    <scope>NUCLEOTIDE SEQUENCE</scope>
    <source>
        <strain evidence="4">NUHP1</strain>
    </source>
</reference>
<dbReference type="PANTHER" id="PTHR42776">
    <property type="entry name" value="SERINE PEPTIDASE S9 FAMILY MEMBER"/>
    <property type="match status" value="1"/>
</dbReference>
<evidence type="ECO:0000256" key="2">
    <source>
        <dbReference type="SAM" id="MobiDB-lite"/>
    </source>
</evidence>
<evidence type="ECO:0000313" key="4">
    <source>
        <dbReference type="EMBL" id="AIL45827.1"/>
    </source>
</evidence>
<dbReference type="AlphaFoldDB" id="A0A077EE90"/>